<comment type="caution">
    <text evidence="1">The sequence shown here is derived from an EMBL/GenBank/DDBJ whole genome shotgun (WGS) entry which is preliminary data.</text>
</comment>
<evidence type="ECO:0000313" key="2">
    <source>
        <dbReference type="Proteomes" id="UP001269375"/>
    </source>
</evidence>
<organism evidence="1 2">
    <name type="scientific">Larsenimonas suaedae</name>
    <dbReference type="NCBI Taxonomy" id="1851019"/>
    <lineage>
        <taxon>Bacteria</taxon>
        <taxon>Pseudomonadati</taxon>
        <taxon>Pseudomonadota</taxon>
        <taxon>Gammaproteobacteria</taxon>
        <taxon>Oceanospirillales</taxon>
        <taxon>Halomonadaceae</taxon>
        <taxon>Larsenimonas</taxon>
    </lineage>
</organism>
<name>A0ABU1GY89_9GAMM</name>
<gene>
    <name evidence="1" type="ORF">QC825_13120</name>
</gene>
<dbReference type="InterPro" id="IPR045508">
    <property type="entry name" value="DUF6482"/>
</dbReference>
<accession>A0ABU1GY89</accession>
<sequence length="103" mass="11344">MTFDEFTRLIASGDIDEVQVESMEGDIFLLKAVQNDDVTVLTKKDGSTLKPTSVANAKELLSEVDGIKNVPFYFVQQTPYDEMIGQPSSNEVHKVQMSLDAGS</sequence>
<dbReference type="Proteomes" id="UP001269375">
    <property type="component" value="Unassembled WGS sequence"/>
</dbReference>
<protein>
    <submittedName>
        <fullName evidence="1">DUF6482 family protein</fullName>
    </submittedName>
</protein>
<evidence type="ECO:0000313" key="1">
    <source>
        <dbReference type="EMBL" id="MDR5897011.1"/>
    </source>
</evidence>
<keyword evidence="2" id="KW-1185">Reference proteome</keyword>
<dbReference type="EMBL" id="JARWAO010000007">
    <property type="protein sequence ID" value="MDR5897011.1"/>
    <property type="molecule type" value="Genomic_DNA"/>
</dbReference>
<reference evidence="1 2" key="1">
    <citation type="submission" date="2023-04" db="EMBL/GenBank/DDBJ databases">
        <title>A long-awaited taxogenomic arrangement of the family Halomonadaceae.</title>
        <authorList>
            <person name="De La Haba R."/>
            <person name="Chuvochina M."/>
            <person name="Wittouck S."/>
            <person name="Arahal D.R."/>
            <person name="Sanchez-Porro C."/>
            <person name="Hugenholtz P."/>
            <person name="Ventosa A."/>
        </authorList>
    </citation>
    <scope>NUCLEOTIDE SEQUENCE [LARGE SCALE GENOMIC DNA]</scope>
    <source>
        <strain evidence="1 2">DSM 22428</strain>
    </source>
</reference>
<proteinExistence type="predicted"/>
<dbReference type="RefSeq" id="WP_251593898.1">
    <property type="nucleotide sequence ID" value="NZ_JAMLJI010000003.1"/>
</dbReference>
<dbReference type="Pfam" id="PF20090">
    <property type="entry name" value="DUF6482"/>
    <property type="match status" value="1"/>
</dbReference>